<protein>
    <recommendedName>
        <fullName evidence="3">Alpha-ketoglutarate-dependent dioxygenase AlkB-like domain-containing protein</fullName>
    </recommendedName>
</protein>
<dbReference type="PANTHER" id="PTHR31573:SF4">
    <property type="entry name" value="FE2OG DIOXYGENASE DOMAIN-CONTAINING PROTEIN"/>
    <property type="match status" value="1"/>
</dbReference>
<dbReference type="Proteomes" id="UP001217417">
    <property type="component" value="Unassembled WGS sequence"/>
</dbReference>
<evidence type="ECO:0000256" key="1">
    <source>
        <dbReference type="PIRSR" id="PIRSR632852-1"/>
    </source>
</evidence>
<dbReference type="Pfam" id="PF13532">
    <property type="entry name" value="2OG-FeII_Oxy_2"/>
    <property type="match status" value="1"/>
</dbReference>
<reference evidence="4" key="1">
    <citation type="submission" date="2023-03" db="EMBL/GenBank/DDBJ databases">
        <title>Near-Complete genome sequence of Lipomyces tetrasporous NRRL Y-64009, an oleaginous yeast capable of growing on lignocellulosic hydrolysates.</title>
        <authorList>
            <consortium name="Lawrence Berkeley National Laboratory"/>
            <person name="Jagtap S.S."/>
            <person name="Liu J.-J."/>
            <person name="Walukiewicz H.E."/>
            <person name="Pangilinan J."/>
            <person name="Lipzen A."/>
            <person name="Ahrendt S."/>
            <person name="Koriabine M."/>
            <person name="Cobaugh K."/>
            <person name="Salamov A."/>
            <person name="Yoshinaga Y."/>
            <person name="Ng V."/>
            <person name="Daum C."/>
            <person name="Grigoriev I.V."/>
            <person name="Slininger P.J."/>
            <person name="Dien B.S."/>
            <person name="Jin Y.-S."/>
            <person name="Rao C.V."/>
        </authorList>
    </citation>
    <scope>NUCLEOTIDE SEQUENCE</scope>
    <source>
        <strain evidence="4">NRRL Y-64009</strain>
    </source>
</reference>
<name>A0AAD7QMA4_9ASCO</name>
<keyword evidence="5" id="KW-1185">Reference proteome</keyword>
<dbReference type="GO" id="GO:0006307">
    <property type="term" value="P:DNA alkylation repair"/>
    <property type="evidence" value="ECO:0007669"/>
    <property type="project" value="TreeGrafter"/>
</dbReference>
<evidence type="ECO:0000259" key="3">
    <source>
        <dbReference type="Pfam" id="PF13532"/>
    </source>
</evidence>
<organism evidence="4 5">
    <name type="scientific">Lipomyces tetrasporus</name>
    <dbReference type="NCBI Taxonomy" id="54092"/>
    <lineage>
        <taxon>Eukaryota</taxon>
        <taxon>Fungi</taxon>
        <taxon>Dikarya</taxon>
        <taxon>Ascomycota</taxon>
        <taxon>Saccharomycotina</taxon>
        <taxon>Lipomycetes</taxon>
        <taxon>Lipomycetales</taxon>
        <taxon>Lipomycetaceae</taxon>
        <taxon>Lipomyces</taxon>
    </lineage>
</organism>
<feature type="binding site" evidence="1">
    <location>
        <position position="963"/>
    </location>
    <ligand>
        <name>2-oxoglutarate</name>
        <dbReference type="ChEBI" id="CHEBI:16810"/>
    </ligand>
</feature>
<evidence type="ECO:0000313" key="4">
    <source>
        <dbReference type="EMBL" id="KAJ8097784.1"/>
    </source>
</evidence>
<sequence length="983" mass="109259">MAANNLAIFQSKWVDTRRQSTRLMMRQSLQDTYSPTTVPGTSLSNINRECDVLSNSRQSIEIEQRSGGSSSSSRKLDSNRGAATTRNGKPVRKLMEEDSTIYVLSESVSLRQAKISRRFDVYEPIKRVSTSNVKRGHNSILQHKGEQMALSDTICVQNLPQDDRMCPVRGELEQPVGRCSELSQAESLKSSRQGQSVTCPAACDTAVQSPVLALGTTALTKKAHTRRIYKQLEAIPFIYGAGESLSKSANIAAQIASPLAHCSPTIVSDVISDGLTENSQCILSQSEIPKIRPQHNVLVKHMRFSSSEKGEARKVRILEPVVKMHDFDARSTYRALEPIGAFDKIPNVATLPTTSAMEMSPSQVPTLTPIATSTAMSITRATGAPIAGLSEKESPTMPVPMWCDTRQELCESFPLFRRFHSGCYIYNGVAFGYLIDGFGTPRDYIGDNVVILHCGRNLVTSNSGGSQIQSSDESTAEAIKALLSNQKRATPLVLILGSNCPVSPVNVPHRYCVMDWFLVTHAWVDLDQSTGLKLWKFRFERIDRTAKPWWHNPQSEIILDRPMSKIGARGCSDCAKEFPQVYKQGYMCLNGECPQFWKVKGQSPPDDLQYNEEFLAMRRGEYQGPIPFDLRALPHVRDALSVSGWHCHNCGKLNCRQAWEGWICNSPGCHEKLLILDRIDSYLSKHDRGGLYPTYTGAPISTDVVLDESIVSAYSHTMDFSIQGCYRVMKYEVNDLGGGAIYHVIPNKTLCNLPEGPDAIFKEYKAAMSIFHRYPWKTTKFGSRTLAPYFAHYASAHCKVTETIPEYTPFHLCPKAIPMVLNYVHAILRVERIPFCDQFNEVLSTAYFGSQKIGHHSDSVPDFGQTIASVSLGSRAIMKFRKKVENVLNNEMPNEAILNERIEADDVDMLLVSDITTDDGNIPLALNPSGVSGSRCKTILQLELDHGDVVIMQGACIQSRLVHTVISTGEFRIEATARYVNES</sequence>
<feature type="binding site" evidence="1">
    <location>
        <position position="847"/>
    </location>
    <ligand>
        <name>2-oxoglutarate</name>
        <dbReference type="ChEBI" id="CHEBI:16810"/>
    </ligand>
</feature>
<dbReference type="AlphaFoldDB" id="A0AAD7QMA4"/>
<comment type="caution">
    <text evidence="4">The sequence shown here is derived from an EMBL/GenBank/DDBJ whole genome shotgun (WGS) entry which is preliminary data.</text>
</comment>
<dbReference type="Gene3D" id="2.60.120.590">
    <property type="entry name" value="Alpha-ketoglutarate-dependent dioxygenase AlkB-like"/>
    <property type="match status" value="1"/>
</dbReference>
<feature type="region of interest" description="Disordered" evidence="2">
    <location>
        <begin position="57"/>
        <end position="92"/>
    </location>
</feature>
<dbReference type="GO" id="GO:0051747">
    <property type="term" value="F:cytosine C-5 DNA demethylase activity"/>
    <property type="evidence" value="ECO:0007669"/>
    <property type="project" value="TreeGrafter"/>
</dbReference>
<dbReference type="PANTHER" id="PTHR31573">
    <property type="entry name" value="ALPHA-KETOGLUTARATE-DEPENDENT DIOXYGENASE ALKB HOMOLOG 2"/>
    <property type="match status" value="1"/>
</dbReference>
<dbReference type="GO" id="GO:0008198">
    <property type="term" value="F:ferrous iron binding"/>
    <property type="evidence" value="ECO:0007669"/>
    <property type="project" value="TreeGrafter"/>
</dbReference>
<dbReference type="GO" id="GO:0035516">
    <property type="term" value="F:broad specificity oxidative DNA demethylase activity"/>
    <property type="evidence" value="ECO:0007669"/>
    <property type="project" value="TreeGrafter"/>
</dbReference>
<feature type="domain" description="Alpha-ketoglutarate-dependent dioxygenase AlkB-like" evidence="3">
    <location>
        <begin position="818"/>
        <end position="966"/>
    </location>
</feature>
<dbReference type="RefSeq" id="XP_056041234.1">
    <property type="nucleotide sequence ID" value="XM_056185248.1"/>
</dbReference>
<dbReference type="InterPro" id="IPR037151">
    <property type="entry name" value="AlkB-like_sf"/>
</dbReference>
<evidence type="ECO:0000256" key="2">
    <source>
        <dbReference type="SAM" id="MobiDB-lite"/>
    </source>
</evidence>
<dbReference type="InterPro" id="IPR027450">
    <property type="entry name" value="AlkB-like"/>
</dbReference>
<dbReference type="InterPro" id="IPR032852">
    <property type="entry name" value="ALKBH2"/>
</dbReference>
<dbReference type="SUPFAM" id="SSF51197">
    <property type="entry name" value="Clavaminate synthase-like"/>
    <property type="match status" value="1"/>
</dbReference>
<gene>
    <name evidence="4" type="ORF">POJ06DRAFT_201723</name>
</gene>
<accession>A0AAD7QMA4</accession>
<feature type="binding site" evidence="1">
    <location>
        <position position="856"/>
    </location>
    <ligand>
        <name>2-oxoglutarate</name>
        <dbReference type="ChEBI" id="CHEBI:16810"/>
    </ligand>
</feature>
<dbReference type="GeneID" id="80880414"/>
<evidence type="ECO:0000313" key="5">
    <source>
        <dbReference type="Proteomes" id="UP001217417"/>
    </source>
</evidence>
<proteinExistence type="predicted"/>
<dbReference type="EMBL" id="JARPMG010000010">
    <property type="protein sequence ID" value="KAJ8097784.1"/>
    <property type="molecule type" value="Genomic_DNA"/>
</dbReference>